<protein>
    <submittedName>
        <fullName evidence="1">Uncharacterized protein</fullName>
    </submittedName>
</protein>
<evidence type="ECO:0000313" key="2">
    <source>
        <dbReference type="Proteomes" id="UP000299102"/>
    </source>
</evidence>
<evidence type="ECO:0000313" key="1">
    <source>
        <dbReference type="EMBL" id="GBP04442.1"/>
    </source>
</evidence>
<accession>A0A4C1SQM7</accession>
<name>A0A4C1SQM7_EUMVA</name>
<dbReference type="EMBL" id="BGZK01000014">
    <property type="protein sequence ID" value="GBP04442.1"/>
    <property type="molecule type" value="Genomic_DNA"/>
</dbReference>
<dbReference type="AlphaFoldDB" id="A0A4C1SQM7"/>
<comment type="caution">
    <text evidence="1">The sequence shown here is derived from an EMBL/GenBank/DDBJ whole genome shotgun (WGS) entry which is preliminary data.</text>
</comment>
<keyword evidence="2" id="KW-1185">Reference proteome</keyword>
<gene>
    <name evidence="1" type="ORF">EVAR_3835_1</name>
</gene>
<sequence>MLHSPLGCSALNAIRGYHNNLLPAILIMAANLISASEPGTVERCTSRRVELMPHIIIAYRGEMESARSNAGGNEQRNAGCSELGIELAASD</sequence>
<dbReference type="Proteomes" id="UP000299102">
    <property type="component" value="Unassembled WGS sequence"/>
</dbReference>
<organism evidence="1 2">
    <name type="scientific">Eumeta variegata</name>
    <name type="common">Bagworm moth</name>
    <name type="synonym">Eumeta japonica</name>
    <dbReference type="NCBI Taxonomy" id="151549"/>
    <lineage>
        <taxon>Eukaryota</taxon>
        <taxon>Metazoa</taxon>
        <taxon>Ecdysozoa</taxon>
        <taxon>Arthropoda</taxon>
        <taxon>Hexapoda</taxon>
        <taxon>Insecta</taxon>
        <taxon>Pterygota</taxon>
        <taxon>Neoptera</taxon>
        <taxon>Endopterygota</taxon>
        <taxon>Lepidoptera</taxon>
        <taxon>Glossata</taxon>
        <taxon>Ditrysia</taxon>
        <taxon>Tineoidea</taxon>
        <taxon>Psychidae</taxon>
        <taxon>Oiketicinae</taxon>
        <taxon>Eumeta</taxon>
    </lineage>
</organism>
<reference evidence="1 2" key="1">
    <citation type="journal article" date="2019" name="Commun. Biol.">
        <title>The bagworm genome reveals a unique fibroin gene that provides high tensile strength.</title>
        <authorList>
            <person name="Kono N."/>
            <person name="Nakamura H."/>
            <person name="Ohtoshi R."/>
            <person name="Tomita M."/>
            <person name="Numata K."/>
            <person name="Arakawa K."/>
        </authorList>
    </citation>
    <scope>NUCLEOTIDE SEQUENCE [LARGE SCALE GENOMIC DNA]</scope>
</reference>
<proteinExistence type="predicted"/>